<accession>X0ZIS8</accession>
<protein>
    <submittedName>
        <fullName evidence="1">Uncharacterized protein</fullName>
    </submittedName>
</protein>
<comment type="caution">
    <text evidence="1">The sequence shown here is derived from an EMBL/GenBank/DDBJ whole genome shotgun (WGS) entry which is preliminary data.</text>
</comment>
<gene>
    <name evidence="1" type="ORF">S01H4_14265</name>
</gene>
<dbReference type="EMBL" id="BART01006258">
    <property type="protein sequence ID" value="GAG60273.1"/>
    <property type="molecule type" value="Genomic_DNA"/>
</dbReference>
<organism evidence="1">
    <name type="scientific">marine sediment metagenome</name>
    <dbReference type="NCBI Taxonomy" id="412755"/>
    <lineage>
        <taxon>unclassified sequences</taxon>
        <taxon>metagenomes</taxon>
        <taxon>ecological metagenomes</taxon>
    </lineage>
</organism>
<feature type="non-terminal residue" evidence="1">
    <location>
        <position position="1"/>
    </location>
</feature>
<name>X0ZIS8_9ZZZZ</name>
<proteinExistence type="predicted"/>
<evidence type="ECO:0000313" key="1">
    <source>
        <dbReference type="EMBL" id="GAG60273.1"/>
    </source>
</evidence>
<sequence>ETNPNFDPSVFGNSSSEELMGIMNSTKGKYFEYLVAEKLNAGETVGDLTLPDGYEAIIASNFSQPGWDLRIVDDLGSTAEYLQLKATNSLGYINDTLERYPDITILATDEVADQATGLVLDSGISEENLREQVVSMMSDMDPSVIDAFLEAFSPLLPIVFILASEGYSLSVGQKSIKYVLDCAQYRLERAILASGIGAVVYALGGGWFAIPATVVSGAVYKHYRDEALAAYTFEDSTMRLKKYRLYQQKRLIEGEFYGLAF</sequence>
<dbReference type="AlphaFoldDB" id="X0ZIS8"/>
<reference evidence="1" key="1">
    <citation type="journal article" date="2014" name="Front. Microbiol.">
        <title>High frequency of phylogenetically diverse reductive dehalogenase-homologous genes in deep subseafloor sedimentary metagenomes.</title>
        <authorList>
            <person name="Kawai M."/>
            <person name="Futagami T."/>
            <person name="Toyoda A."/>
            <person name="Takaki Y."/>
            <person name="Nishi S."/>
            <person name="Hori S."/>
            <person name="Arai W."/>
            <person name="Tsubouchi T."/>
            <person name="Morono Y."/>
            <person name="Uchiyama I."/>
            <person name="Ito T."/>
            <person name="Fujiyama A."/>
            <person name="Inagaki F."/>
            <person name="Takami H."/>
        </authorList>
    </citation>
    <scope>NUCLEOTIDE SEQUENCE</scope>
    <source>
        <strain evidence="1">Expedition CK06-06</strain>
    </source>
</reference>